<protein>
    <submittedName>
        <fullName evidence="3">Uncharacterized protein</fullName>
    </submittedName>
</protein>
<feature type="chain" id="PRO_5038689732" evidence="2">
    <location>
        <begin position="20"/>
        <end position="177"/>
    </location>
</feature>
<keyword evidence="4" id="KW-1185">Reference proteome</keyword>
<dbReference type="EMBL" id="VSFG01000009">
    <property type="protein sequence ID" value="TYB41733.1"/>
    <property type="molecule type" value="Genomic_DNA"/>
</dbReference>
<name>A0A5D0NBG8_9ACTN</name>
<dbReference type="Proteomes" id="UP000323380">
    <property type="component" value="Unassembled WGS sequence"/>
</dbReference>
<dbReference type="STRING" id="1220554.GCA_001552135_00910"/>
<dbReference type="AlphaFoldDB" id="A0A5D0NBG8"/>
<keyword evidence="2" id="KW-0732">Signal</keyword>
<organism evidence="3 4">
    <name type="scientific">Actinomadura chibensis</name>
    <dbReference type="NCBI Taxonomy" id="392828"/>
    <lineage>
        <taxon>Bacteria</taxon>
        <taxon>Bacillati</taxon>
        <taxon>Actinomycetota</taxon>
        <taxon>Actinomycetes</taxon>
        <taxon>Streptosporangiales</taxon>
        <taxon>Thermomonosporaceae</taxon>
        <taxon>Actinomadura</taxon>
    </lineage>
</organism>
<evidence type="ECO:0000256" key="1">
    <source>
        <dbReference type="SAM" id="MobiDB-lite"/>
    </source>
</evidence>
<dbReference type="RefSeq" id="WP_067885653.1">
    <property type="nucleotide sequence ID" value="NZ_VSFG01000009.1"/>
</dbReference>
<sequence>MRRQTLAALALVPALALGAAGCGSGDGGGSGGTAKPAADDDKKMREFAACMRENGVDMPDPKDGKVQIRVTGKPDQAGQNGKVEAAQRKCRHLMPNGGKPQKPKPEELAKMRAYSKCMRDNGIAKFPDPQPDGGMMLKAGPGTGIDPKSRRFMDAQRACAKLAPDGKGPMTSGKGRD</sequence>
<proteinExistence type="predicted"/>
<evidence type="ECO:0000256" key="2">
    <source>
        <dbReference type="SAM" id="SignalP"/>
    </source>
</evidence>
<dbReference type="PROSITE" id="PS51257">
    <property type="entry name" value="PROKAR_LIPOPROTEIN"/>
    <property type="match status" value="1"/>
</dbReference>
<feature type="region of interest" description="Disordered" evidence="1">
    <location>
        <begin position="120"/>
        <end position="151"/>
    </location>
</feature>
<comment type="caution">
    <text evidence="3">The sequence shown here is derived from an EMBL/GenBank/DDBJ whole genome shotgun (WGS) entry which is preliminary data.</text>
</comment>
<accession>A0A5D0NBG8</accession>
<reference evidence="3 4" key="1">
    <citation type="submission" date="2019-08" db="EMBL/GenBank/DDBJ databases">
        <title>Actinomadura sp. nov. CYP1-5 isolated from mountain soil.</title>
        <authorList>
            <person name="Songsumanus A."/>
            <person name="Kuncharoen N."/>
            <person name="Kudo T."/>
            <person name="Yuki M."/>
            <person name="Igarashi Y."/>
            <person name="Tanasupawat S."/>
        </authorList>
    </citation>
    <scope>NUCLEOTIDE SEQUENCE [LARGE SCALE GENOMIC DNA]</scope>
    <source>
        <strain evidence="3 4">JCM 14158</strain>
    </source>
</reference>
<evidence type="ECO:0000313" key="4">
    <source>
        <dbReference type="Proteomes" id="UP000323380"/>
    </source>
</evidence>
<evidence type="ECO:0000313" key="3">
    <source>
        <dbReference type="EMBL" id="TYB41733.1"/>
    </source>
</evidence>
<gene>
    <name evidence="3" type="ORF">FXF69_32855</name>
</gene>
<feature type="signal peptide" evidence="2">
    <location>
        <begin position="1"/>
        <end position="19"/>
    </location>
</feature>